<feature type="binding site" evidence="4">
    <location>
        <position position="769"/>
    </location>
    <ligand>
        <name>AMP</name>
        <dbReference type="ChEBI" id="CHEBI:456215"/>
    </ligand>
</feature>
<organism evidence="10">
    <name type="scientific">Prasinoderma coloniale</name>
    <dbReference type="NCBI Taxonomy" id="156133"/>
    <lineage>
        <taxon>Eukaryota</taxon>
        <taxon>Viridiplantae</taxon>
        <taxon>Prasinodermophyta</taxon>
        <taxon>Prasinodermophyceae</taxon>
        <taxon>Prasinodermales</taxon>
        <taxon>Prasinodermaceae</taxon>
        <taxon>Prasinoderma</taxon>
    </lineage>
</organism>
<dbReference type="InterPro" id="IPR036971">
    <property type="entry name" value="PDEase_catalytic_dom_sf"/>
</dbReference>
<dbReference type="InterPro" id="IPR002073">
    <property type="entry name" value="PDEase_catalytic_dom"/>
</dbReference>
<dbReference type="Gene3D" id="1.10.1300.10">
    <property type="entry name" value="3'5'-cyclic nucleotide phosphodiesterase, catalytic domain"/>
    <property type="match status" value="1"/>
</dbReference>
<feature type="active site" description="Proton donor" evidence="3">
    <location>
        <position position="565"/>
    </location>
</feature>
<feature type="domain" description="PDEase" evidence="9">
    <location>
        <begin position="480"/>
        <end position="812"/>
    </location>
</feature>
<evidence type="ECO:0000256" key="4">
    <source>
        <dbReference type="PIRSR" id="PIRSR623088-2"/>
    </source>
</evidence>
<gene>
    <name evidence="10" type="ORF">PCOL08062_LOCUS8055</name>
</gene>
<dbReference type="EC" id="3.1.4.-" evidence="6"/>
<proteinExistence type="inferred from homology"/>
<feature type="compositionally biased region" description="Low complexity" evidence="7">
    <location>
        <begin position="854"/>
        <end position="866"/>
    </location>
</feature>
<dbReference type="AlphaFoldDB" id="A0A7R9TRU3"/>
<feature type="binding site" evidence="5">
    <location>
        <position position="718"/>
    </location>
    <ligand>
        <name>Zn(2+)</name>
        <dbReference type="ChEBI" id="CHEBI:29105"/>
        <label>1</label>
    </ligand>
</feature>
<dbReference type="PROSITE" id="PS51845">
    <property type="entry name" value="PDEASE_I_2"/>
    <property type="match status" value="1"/>
</dbReference>
<evidence type="ECO:0000313" key="10">
    <source>
        <dbReference type="EMBL" id="CAD8243302.1"/>
    </source>
</evidence>
<keyword evidence="8" id="KW-0812">Transmembrane</keyword>
<sequence>MSARHGGMACFWACGRRCSGTLVATAILLLGLVACAPRGCLAAWPQVLRPRYGEVTAAGGEVCGRIRLPWSLGALARWATTASGACACCAAVLLAWALYRAIGWLVRRRVARRHRHWAFLRGYFRGFSSRSRKCMAWMGRDDLRSLGLPVAGEHPGQLVPSHPDMGALGVSALFVQGLLRAAKLHRPMPGGHTPTTSPAKRRSAGRGRLCTVMSSPLDYASSAGYRLMGMDSDADSDDEGDDAQLEEDVEMSTLAAFEAIMHRLNTLETRISDAGLAAEAAARSSSWPSGSFTFSRLSGWLTGGEPAKDGSGGGVEEEPPTAVTRVARGQPRAGQSASSAAANAELARKLCEDVQSVKRSVLALVSATSTRYNSKPLAYVAPGWGLTVLHPISSPASANMRPATAALQAFRKMSSNRASVVQHTAGTLHTSASAHLSSVRIRGGSGRAKSAFALRSASSMPGRRSLGVTHEGLESARTSSSDDELAAARGGEPWQMRVLSADEVLSDGFSAFEVSERVGGQPVTCVLLTMLQHFGLFRMLPIDPAVVARFGAAVDRGMSADNPYHNAEHAAEVTQRLGMMMQQTEFHKRLTATELFAALVAAAAHDFEHLGVNNNFLVTIGATYAHEHNDCACQENHSLVAAFTVMDLPGCDVRGGLNAAERAAFRSVCIQMVQATDMSRHFDLLARFTARRQQADGMTMSIASDRLLMLMMLIKAADISNSVKVWDQQREWAERVQAEFFAQGDMERELGLPMSPLMDRECGDVPAGQIGFLDMLAKPLFVAIADELPALKPLVARLEANRQRWASAPKHRVWSKGEMRHQTRLKEDIRAFRRKRVEQSLWELSGEPARVAKEGSLSSESGGLSRQSKDSSRSPSAKKATRASKHIARGGGKRIRSLGNRVGSAVGTMLSPLAWMTRPAPHSTEA</sequence>
<dbReference type="GO" id="GO:0046872">
    <property type="term" value="F:metal ion binding"/>
    <property type="evidence" value="ECO:0007669"/>
    <property type="project" value="UniProtKB-KW"/>
</dbReference>
<evidence type="ECO:0000259" key="9">
    <source>
        <dbReference type="PROSITE" id="PS51845"/>
    </source>
</evidence>
<feature type="region of interest" description="Disordered" evidence="7">
    <location>
        <begin position="185"/>
        <end position="207"/>
    </location>
</feature>
<protein>
    <recommendedName>
        <fullName evidence="6">Phosphodiesterase</fullName>
        <ecNumber evidence="6">3.1.4.-</ecNumber>
    </recommendedName>
</protein>
<comment type="similarity">
    <text evidence="6">Belongs to the cyclic nucleotide phosphodiesterase family.</text>
</comment>
<dbReference type="InterPro" id="IPR023088">
    <property type="entry name" value="PDEase"/>
</dbReference>
<feature type="binding site" evidence="5">
    <location>
        <position position="606"/>
    </location>
    <ligand>
        <name>Zn(2+)</name>
        <dbReference type="ChEBI" id="CHEBI:29105"/>
        <label>2</label>
    </ligand>
</feature>
<dbReference type="GO" id="GO:0007165">
    <property type="term" value="P:signal transduction"/>
    <property type="evidence" value="ECO:0007669"/>
    <property type="project" value="InterPro"/>
</dbReference>
<feature type="binding site" evidence="4">
    <location>
        <position position="718"/>
    </location>
    <ligand>
        <name>AMP</name>
        <dbReference type="ChEBI" id="CHEBI:456215"/>
    </ligand>
</feature>
<feature type="region of interest" description="Disordered" evidence="7">
    <location>
        <begin position="461"/>
        <end position="489"/>
    </location>
</feature>
<keyword evidence="8" id="KW-1133">Transmembrane helix</keyword>
<name>A0A7R9TRU3_9VIRI</name>
<comment type="cofactor">
    <cofactor evidence="6">
        <name>a divalent metal cation</name>
        <dbReference type="ChEBI" id="CHEBI:60240"/>
    </cofactor>
    <text evidence="6">Binds 2 divalent metal cations per subunit. Site 1 may preferentially bind zinc ions, while site 2 has a preference for magnesium and/or manganese ions.</text>
</comment>
<dbReference type="PANTHER" id="PTHR11347">
    <property type="entry name" value="CYCLIC NUCLEOTIDE PHOSPHODIESTERASE"/>
    <property type="match status" value="1"/>
</dbReference>
<feature type="binding site" evidence="5">
    <location>
        <position position="605"/>
    </location>
    <ligand>
        <name>Zn(2+)</name>
        <dbReference type="ChEBI" id="CHEBI:29105"/>
        <label>1</label>
    </ligand>
</feature>
<reference evidence="10" key="1">
    <citation type="submission" date="2021-01" db="EMBL/GenBank/DDBJ databases">
        <authorList>
            <person name="Corre E."/>
            <person name="Pelletier E."/>
            <person name="Niang G."/>
            <person name="Scheremetjew M."/>
            <person name="Finn R."/>
            <person name="Kale V."/>
            <person name="Holt S."/>
            <person name="Cochrane G."/>
            <person name="Meng A."/>
            <person name="Brown T."/>
            <person name="Cohen L."/>
        </authorList>
    </citation>
    <scope>NUCLEOTIDE SEQUENCE</scope>
    <source>
        <strain evidence="10">CCMP1413</strain>
    </source>
</reference>
<dbReference type="PROSITE" id="PS51257">
    <property type="entry name" value="PROKAR_LIPOPROTEIN"/>
    <property type="match status" value="1"/>
</dbReference>
<feature type="transmembrane region" description="Helical" evidence="8">
    <location>
        <begin position="78"/>
        <end position="99"/>
    </location>
</feature>
<evidence type="ECO:0000256" key="6">
    <source>
        <dbReference type="RuleBase" id="RU363067"/>
    </source>
</evidence>
<evidence type="ECO:0000256" key="1">
    <source>
        <dbReference type="ARBA" id="ARBA00022723"/>
    </source>
</evidence>
<feature type="binding site" evidence="4">
    <location>
        <position position="606"/>
    </location>
    <ligand>
        <name>AMP</name>
        <dbReference type="ChEBI" id="CHEBI:456215"/>
    </ligand>
</feature>
<feature type="binding site" evidence="4">
    <location>
        <begin position="565"/>
        <end position="569"/>
    </location>
    <ligand>
        <name>AMP</name>
        <dbReference type="ChEBI" id="CHEBI:456215"/>
    </ligand>
</feature>
<evidence type="ECO:0000256" key="8">
    <source>
        <dbReference type="SAM" id="Phobius"/>
    </source>
</evidence>
<evidence type="ECO:0000256" key="2">
    <source>
        <dbReference type="ARBA" id="ARBA00022801"/>
    </source>
</evidence>
<keyword evidence="8" id="KW-0472">Membrane</keyword>
<feature type="binding site" evidence="5">
    <location>
        <position position="606"/>
    </location>
    <ligand>
        <name>Zn(2+)</name>
        <dbReference type="ChEBI" id="CHEBI:29105"/>
        <label>1</label>
    </ligand>
</feature>
<dbReference type="PROSITE" id="PS00126">
    <property type="entry name" value="PDEASE_I_1"/>
    <property type="match status" value="1"/>
</dbReference>
<dbReference type="GO" id="GO:0004114">
    <property type="term" value="F:3',5'-cyclic-nucleotide phosphodiesterase activity"/>
    <property type="evidence" value="ECO:0007669"/>
    <property type="project" value="InterPro"/>
</dbReference>
<evidence type="ECO:0000256" key="7">
    <source>
        <dbReference type="SAM" id="MobiDB-lite"/>
    </source>
</evidence>
<keyword evidence="1 5" id="KW-0479">Metal-binding</keyword>
<dbReference type="PRINTS" id="PR00387">
    <property type="entry name" value="PDIESTERASE1"/>
</dbReference>
<feature type="region of interest" description="Disordered" evidence="7">
    <location>
        <begin position="852"/>
        <end position="926"/>
    </location>
</feature>
<evidence type="ECO:0000256" key="3">
    <source>
        <dbReference type="PIRSR" id="PIRSR623088-1"/>
    </source>
</evidence>
<dbReference type="SUPFAM" id="SSF109604">
    <property type="entry name" value="HD-domain/PDEase-like"/>
    <property type="match status" value="1"/>
</dbReference>
<accession>A0A7R9TRU3</accession>
<feature type="compositionally biased region" description="Basic residues" evidence="7">
    <location>
        <begin position="879"/>
        <end position="896"/>
    </location>
</feature>
<dbReference type="EMBL" id="HBDZ01010586">
    <property type="protein sequence ID" value="CAD8243302.1"/>
    <property type="molecule type" value="Transcribed_RNA"/>
</dbReference>
<keyword evidence="2 6" id="KW-0378">Hydrolase</keyword>
<feature type="binding site" evidence="5">
    <location>
        <position position="569"/>
    </location>
    <ligand>
        <name>Zn(2+)</name>
        <dbReference type="ChEBI" id="CHEBI:29105"/>
        <label>1</label>
    </ligand>
</feature>
<dbReference type="InterPro" id="IPR023174">
    <property type="entry name" value="PDEase_CS"/>
</dbReference>
<evidence type="ECO:0000256" key="5">
    <source>
        <dbReference type="PIRSR" id="PIRSR623088-3"/>
    </source>
</evidence>
<dbReference type="Pfam" id="PF00233">
    <property type="entry name" value="PDEase_I"/>
    <property type="match status" value="1"/>
</dbReference>